<dbReference type="NCBIfam" id="TIGR02595">
    <property type="entry name" value="PEP_CTERM"/>
    <property type="match status" value="1"/>
</dbReference>
<accession>A0A918TNE0</accession>
<feature type="domain" description="Ice-binding protein C-terminal" evidence="2">
    <location>
        <begin position="183"/>
        <end position="206"/>
    </location>
</feature>
<dbReference type="Pfam" id="PF07589">
    <property type="entry name" value="PEP-CTERM"/>
    <property type="match status" value="1"/>
</dbReference>
<sequence>MKISLLAFAIFGSSVLSGFAASITFDNISFGGGNSVLLFDNSGAPLASGAISLYSGVAPTSFDEALTLSATAPLDRLVLDGSTALPGGLISGSFDTPNAGELTGVNLFVLISDESGTQFGAYDLVGTFTKADTPPPASAFTETFNNSSLVTLAAPESGNVQGDFSAIAGPGATDGAYGLRLAAIPEPSSALLAGLALVGGLVRRRR</sequence>
<dbReference type="AlphaFoldDB" id="A0A918TNE0"/>
<evidence type="ECO:0000313" key="3">
    <source>
        <dbReference type="EMBL" id="GHC55818.1"/>
    </source>
</evidence>
<gene>
    <name evidence="3" type="ORF">GCM10007100_23300</name>
</gene>
<reference evidence="3" key="2">
    <citation type="submission" date="2020-09" db="EMBL/GenBank/DDBJ databases">
        <authorList>
            <person name="Sun Q."/>
            <person name="Kim S."/>
        </authorList>
    </citation>
    <scope>NUCLEOTIDE SEQUENCE</scope>
    <source>
        <strain evidence="3">KCTC 12988</strain>
    </source>
</reference>
<evidence type="ECO:0000259" key="2">
    <source>
        <dbReference type="Pfam" id="PF07589"/>
    </source>
</evidence>
<organism evidence="3 4">
    <name type="scientific">Roseibacillus persicicus</name>
    <dbReference type="NCBI Taxonomy" id="454148"/>
    <lineage>
        <taxon>Bacteria</taxon>
        <taxon>Pseudomonadati</taxon>
        <taxon>Verrucomicrobiota</taxon>
        <taxon>Verrucomicrobiia</taxon>
        <taxon>Verrucomicrobiales</taxon>
        <taxon>Verrucomicrobiaceae</taxon>
        <taxon>Roseibacillus</taxon>
    </lineage>
</organism>
<keyword evidence="1" id="KW-0732">Signal</keyword>
<feature type="signal peptide" evidence="1">
    <location>
        <begin position="1"/>
        <end position="20"/>
    </location>
</feature>
<name>A0A918TNE0_9BACT</name>
<comment type="caution">
    <text evidence="3">The sequence shown here is derived from an EMBL/GenBank/DDBJ whole genome shotgun (WGS) entry which is preliminary data.</text>
</comment>
<protein>
    <recommendedName>
        <fullName evidence="2">Ice-binding protein C-terminal domain-containing protein</fullName>
    </recommendedName>
</protein>
<proteinExistence type="predicted"/>
<keyword evidence="4" id="KW-1185">Reference proteome</keyword>
<dbReference type="RefSeq" id="WP_189570138.1">
    <property type="nucleotide sequence ID" value="NZ_BMXI01000009.1"/>
</dbReference>
<dbReference type="Proteomes" id="UP000644507">
    <property type="component" value="Unassembled WGS sequence"/>
</dbReference>
<evidence type="ECO:0000256" key="1">
    <source>
        <dbReference type="SAM" id="SignalP"/>
    </source>
</evidence>
<reference evidence="3" key="1">
    <citation type="journal article" date="2014" name="Int. J. Syst. Evol. Microbiol.">
        <title>Complete genome sequence of Corynebacterium casei LMG S-19264T (=DSM 44701T), isolated from a smear-ripened cheese.</title>
        <authorList>
            <consortium name="US DOE Joint Genome Institute (JGI-PGF)"/>
            <person name="Walter F."/>
            <person name="Albersmeier A."/>
            <person name="Kalinowski J."/>
            <person name="Ruckert C."/>
        </authorList>
    </citation>
    <scope>NUCLEOTIDE SEQUENCE</scope>
    <source>
        <strain evidence="3">KCTC 12988</strain>
    </source>
</reference>
<feature type="chain" id="PRO_5037495603" description="Ice-binding protein C-terminal domain-containing protein" evidence="1">
    <location>
        <begin position="21"/>
        <end position="206"/>
    </location>
</feature>
<dbReference type="InterPro" id="IPR013424">
    <property type="entry name" value="Ice-binding_C"/>
</dbReference>
<evidence type="ECO:0000313" key="4">
    <source>
        <dbReference type="Proteomes" id="UP000644507"/>
    </source>
</evidence>
<dbReference type="EMBL" id="BMXI01000009">
    <property type="protein sequence ID" value="GHC55818.1"/>
    <property type="molecule type" value="Genomic_DNA"/>
</dbReference>